<dbReference type="PANTHER" id="PTHR11655:SF16">
    <property type="entry name" value="60S RIBOSOMAL PROTEIN L9"/>
    <property type="match status" value="1"/>
</dbReference>
<comment type="similarity">
    <text evidence="1">Belongs to the universal ribosomal protein uL6 family.</text>
</comment>
<dbReference type="GO" id="GO:0003735">
    <property type="term" value="F:structural constituent of ribosome"/>
    <property type="evidence" value="ECO:0007669"/>
    <property type="project" value="InterPro"/>
</dbReference>
<dbReference type="GeneID" id="109467932"/>
<proteinExistence type="inferred from homology"/>
<feature type="domain" description="Large ribosomal subunit protein uL6 alpha-beta" evidence="6">
    <location>
        <begin position="97"/>
        <end position="176"/>
    </location>
</feature>
<dbReference type="OrthoDB" id="10252633at2759"/>
<dbReference type="KEGG" id="bbel:109467932"/>
<keyword evidence="3" id="KW-0687">Ribonucleoprotein</keyword>
<sequence length="190" mass="21611">MRTIKSSEEVKIPPGITVTVNARVVTVKGPRGTLKKSFKHLNVEMKMLGRKKLQVKKWFGNRKELACVRTVCSHVYNMIKGVTLGYRYKMRSVYAHFPINCAVSEGNSVLDIRNFLGEKVIRRVRMSEGIKVSLSTAMKDELYVEGNDLEQVSRSAALIQQSTTVKNKDIRKFLDGIYVSERTTIEEPQD</sequence>
<name>A0A6P4YWL9_BRABE</name>
<protein>
    <recommendedName>
        <fullName evidence="4">Large ribosomal subunit protein uL6</fullName>
    </recommendedName>
    <alternativeName>
        <fullName evidence="5">60S ribosomal protein L9</fullName>
    </alternativeName>
</protein>
<gene>
    <name evidence="8" type="primary">LOC109467932</name>
</gene>
<evidence type="ECO:0000256" key="3">
    <source>
        <dbReference type="ARBA" id="ARBA00023274"/>
    </source>
</evidence>
<organism evidence="7 8">
    <name type="scientific">Branchiostoma belcheri</name>
    <name type="common">Amphioxus</name>
    <dbReference type="NCBI Taxonomy" id="7741"/>
    <lineage>
        <taxon>Eukaryota</taxon>
        <taxon>Metazoa</taxon>
        <taxon>Chordata</taxon>
        <taxon>Cephalochordata</taxon>
        <taxon>Leptocardii</taxon>
        <taxon>Amphioxiformes</taxon>
        <taxon>Branchiostomatidae</taxon>
        <taxon>Branchiostoma</taxon>
    </lineage>
</organism>
<keyword evidence="7" id="KW-1185">Reference proteome</keyword>
<dbReference type="GO" id="GO:0002181">
    <property type="term" value="P:cytoplasmic translation"/>
    <property type="evidence" value="ECO:0007669"/>
    <property type="project" value="TreeGrafter"/>
</dbReference>
<dbReference type="GO" id="GO:0019843">
    <property type="term" value="F:rRNA binding"/>
    <property type="evidence" value="ECO:0007669"/>
    <property type="project" value="InterPro"/>
</dbReference>
<evidence type="ECO:0000256" key="4">
    <source>
        <dbReference type="ARBA" id="ARBA00035246"/>
    </source>
</evidence>
<evidence type="ECO:0000313" key="7">
    <source>
        <dbReference type="Proteomes" id="UP000515135"/>
    </source>
</evidence>
<evidence type="ECO:0000256" key="5">
    <source>
        <dbReference type="ARBA" id="ARBA00035349"/>
    </source>
</evidence>
<dbReference type="PROSITE" id="PS00700">
    <property type="entry name" value="RIBOSOMAL_L6_2"/>
    <property type="match status" value="1"/>
</dbReference>
<dbReference type="InterPro" id="IPR002359">
    <property type="entry name" value="Ribosomal_uL6_CS2"/>
</dbReference>
<dbReference type="AlphaFoldDB" id="A0A6P4YWL9"/>
<dbReference type="GO" id="GO:0022625">
    <property type="term" value="C:cytosolic large ribosomal subunit"/>
    <property type="evidence" value="ECO:0007669"/>
    <property type="project" value="TreeGrafter"/>
</dbReference>
<accession>A0A6P4YWL9</accession>
<evidence type="ECO:0000256" key="2">
    <source>
        <dbReference type="ARBA" id="ARBA00022980"/>
    </source>
</evidence>
<dbReference type="InterPro" id="IPR000702">
    <property type="entry name" value="Ribosomal_uL6-like"/>
</dbReference>
<dbReference type="FunFam" id="3.90.930.12:FF:000004">
    <property type="entry name" value="60S ribosomal protein L9"/>
    <property type="match status" value="1"/>
</dbReference>
<dbReference type="Gene3D" id="3.90.930.12">
    <property type="entry name" value="Ribosomal protein L6, alpha-beta domain"/>
    <property type="match status" value="2"/>
</dbReference>
<dbReference type="SUPFAM" id="SSF56053">
    <property type="entry name" value="Ribosomal protein L6"/>
    <property type="match status" value="2"/>
</dbReference>
<dbReference type="Proteomes" id="UP000515135">
    <property type="component" value="Unplaced"/>
</dbReference>
<dbReference type="Pfam" id="PF00347">
    <property type="entry name" value="Ribosomal_L6"/>
    <property type="match status" value="2"/>
</dbReference>
<dbReference type="FunFam" id="3.90.930.12:FF:000003">
    <property type="entry name" value="60S ribosomal protein L9"/>
    <property type="match status" value="1"/>
</dbReference>
<evidence type="ECO:0000256" key="1">
    <source>
        <dbReference type="ARBA" id="ARBA00009356"/>
    </source>
</evidence>
<dbReference type="InterPro" id="IPR020040">
    <property type="entry name" value="Ribosomal_uL6_a/b-dom"/>
</dbReference>
<dbReference type="RefSeq" id="XP_019621651.1">
    <property type="nucleotide sequence ID" value="XM_019766092.1"/>
</dbReference>
<keyword evidence="2" id="KW-0689">Ribosomal protein</keyword>
<dbReference type="PANTHER" id="PTHR11655">
    <property type="entry name" value="60S/50S RIBOSOMAL PROTEIN L6/L9"/>
    <property type="match status" value="1"/>
</dbReference>
<feature type="domain" description="Large ribosomal subunit protein uL6 alpha-beta" evidence="6">
    <location>
        <begin position="12"/>
        <end position="83"/>
    </location>
</feature>
<evidence type="ECO:0000259" key="6">
    <source>
        <dbReference type="Pfam" id="PF00347"/>
    </source>
</evidence>
<reference evidence="8" key="1">
    <citation type="submission" date="2025-08" db="UniProtKB">
        <authorList>
            <consortium name="RefSeq"/>
        </authorList>
    </citation>
    <scope>IDENTIFICATION</scope>
    <source>
        <tissue evidence="8">Gonad</tissue>
    </source>
</reference>
<dbReference type="PIRSF" id="PIRSF002162">
    <property type="entry name" value="Ribosomal_L6"/>
    <property type="match status" value="1"/>
</dbReference>
<dbReference type="InterPro" id="IPR036789">
    <property type="entry name" value="Ribosomal_uL6-like_a/b-dom_sf"/>
</dbReference>
<evidence type="ECO:0000313" key="8">
    <source>
        <dbReference type="RefSeq" id="XP_019621651.1"/>
    </source>
</evidence>